<dbReference type="SUPFAM" id="SSF54695">
    <property type="entry name" value="POZ domain"/>
    <property type="match status" value="1"/>
</dbReference>
<organism evidence="3 4">
    <name type="scientific">Mollisia scopiformis</name>
    <name type="common">Conifer needle endophyte fungus</name>
    <name type="synonym">Phialocephala scopiformis</name>
    <dbReference type="NCBI Taxonomy" id="149040"/>
    <lineage>
        <taxon>Eukaryota</taxon>
        <taxon>Fungi</taxon>
        <taxon>Dikarya</taxon>
        <taxon>Ascomycota</taxon>
        <taxon>Pezizomycotina</taxon>
        <taxon>Leotiomycetes</taxon>
        <taxon>Helotiales</taxon>
        <taxon>Mollisiaceae</taxon>
        <taxon>Mollisia</taxon>
    </lineage>
</organism>
<dbReference type="InterPro" id="IPR011333">
    <property type="entry name" value="SKP1/BTB/POZ_sf"/>
</dbReference>
<feature type="compositionally biased region" description="Polar residues" evidence="1">
    <location>
        <begin position="1"/>
        <end position="26"/>
    </location>
</feature>
<dbReference type="Proteomes" id="UP000070700">
    <property type="component" value="Unassembled WGS sequence"/>
</dbReference>
<proteinExistence type="predicted"/>
<dbReference type="PROSITE" id="PS50097">
    <property type="entry name" value="BTB"/>
    <property type="match status" value="1"/>
</dbReference>
<dbReference type="OrthoDB" id="3556558at2759"/>
<dbReference type="Pfam" id="PF00651">
    <property type="entry name" value="BTB"/>
    <property type="match status" value="1"/>
</dbReference>
<name>A0A132B5F9_MOLSC</name>
<reference evidence="3 4" key="1">
    <citation type="submission" date="2015-10" db="EMBL/GenBank/DDBJ databases">
        <title>Full genome of DAOMC 229536 Phialocephala scopiformis, a fungal endophyte of spruce producing the potent anti-insectan compound rugulosin.</title>
        <authorList>
            <consortium name="DOE Joint Genome Institute"/>
            <person name="Walker A.K."/>
            <person name="Frasz S.L."/>
            <person name="Seifert K.A."/>
            <person name="Miller J.D."/>
            <person name="Mondo S.J."/>
            <person name="Labutti K."/>
            <person name="Lipzen A."/>
            <person name="Dockter R."/>
            <person name="Kennedy M."/>
            <person name="Grigoriev I.V."/>
            <person name="Spatafora J.W."/>
        </authorList>
    </citation>
    <scope>NUCLEOTIDE SEQUENCE [LARGE SCALE GENOMIC DNA]</scope>
    <source>
        <strain evidence="3 4">CBS 120377</strain>
    </source>
</reference>
<dbReference type="RefSeq" id="XP_018061838.1">
    <property type="nucleotide sequence ID" value="XM_018213696.1"/>
</dbReference>
<dbReference type="STRING" id="149040.A0A132B5F9"/>
<dbReference type="InParanoid" id="A0A132B5F9"/>
<protein>
    <recommendedName>
        <fullName evidence="2">BTB domain-containing protein</fullName>
    </recommendedName>
</protein>
<dbReference type="GeneID" id="28823422"/>
<evidence type="ECO:0000259" key="2">
    <source>
        <dbReference type="PROSITE" id="PS50097"/>
    </source>
</evidence>
<dbReference type="InterPro" id="IPR000210">
    <property type="entry name" value="BTB/POZ_dom"/>
</dbReference>
<feature type="domain" description="BTB" evidence="2">
    <location>
        <begin position="63"/>
        <end position="134"/>
    </location>
</feature>
<dbReference type="KEGG" id="psco:LY89DRAFT_677715"/>
<dbReference type="PANTHER" id="PTHR47843">
    <property type="entry name" value="BTB DOMAIN-CONTAINING PROTEIN-RELATED"/>
    <property type="match status" value="1"/>
</dbReference>
<accession>A0A132B5F9</accession>
<feature type="compositionally biased region" description="Low complexity" evidence="1">
    <location>
        <begin position="27"/>
        <end position="50"/>
    </location>
</feature>
<dbReference type="AlphaFoldDB" id="A0A132B5F9"/>
<evidence type="ECO:0000256" key="1">
    <source>
        <dbReference type="SAM" id="MobiDB-lite"/>
    </source>
</evidence>
<dbReference type="CDD" id="cd18186">
    <property type="entry name" value="BTB_POZ_ZBTB_KLHL-like"/>
    <property type="match status" value="1"/>
</dbReference>
<gene>
    <name evidence="3" type="ORF">LY89DRAFT_677715</name>
</gene>
<sequence>MESSTATVIMSSTTVSPSTLSMQGNERSSSQQSRSSMSPARSQPPSSSQRARNKGPSFRKPQAVVTINVGEADDLESFVIHQHLLTHYSSYFATAFSPPHTEAETKIMTLPIICPDTFGLVTHWLYTQQLDLIPQEQASNVLPLAKLWCLAAKFRIAKLQNKVMSWLQPLTEGLQGDSLKEFLCFVYENEEGESLERGVLKKLAIDRMAWGTSAKALGVWIQGGFLPGEMVVDVLMALKGDKEGARLGAWEYFVSLDGDGVAKVEDV</sequence>
<dbReference type="SMART" id="SM00225">
    <property type="entry name" value="BTB"/>
    <property type="match status" value="1"/>
</dbReference>
<keyword evidence="4" id="KW-1185">Reference proteome</keyword>
<dbReference type="EMBL" id="KQ947439">
    <property type="protein sequence ID" value="KUJ07483.1"/>
    <property type="molecule type" value="Genomic_DNA"/>
</dbReference>
<feature type="region of interest" description="Disordered" evidence="1">
    <location>
        <begin position="1"/>
        <end position="62"/>
    </location>
</feature>
<dbReference type="PANTHER" id="PTHR47843:SF2">
    <property type="entry name" value="BTB DOMAIN-CONTAINING PROTEIN"/>
    <property type="match status" value="1"/>
</dbReference>
<dbReference type="Gene3D" id="3.30.710.10">
    <property type="entry name" value="Potassium Channel Kv1.1, Chain A"/>
    <property type="match status" value="1"/>
</dbReference>
<evidence type="ECO:0000313" key="3">
    <source>
        <dbReference type="EMBL" id="KUJ07483.1"/>
    </source>
</evidence>
<evidence type="ECO:0000313" key="4">
    <source>
        <dbReference type="Proteomes" id="UP000070700"/>
    </source>
</evidence>